<dbReference type="AlphaFoldDB" id="A0A4Y2RGP0"/>
<dbReference type="EMBL" id="BGPR01016880">
    <property type="protein sequence ID" value="GBN74409.1"/>
    <property type="molecule type" value="Genomic_DNA"/>
</dbReference>
<sequence length="114" mass="13269">MVIFRLQLRVPSRTNSKLEVPSSGISPKNRIIAEDRCHREIKTKELSRDLAYETIGKLHTAAFMPSNQQHTSYSIYHKKCAFCEAVLRQDCGHLLSLMSHDSIHRWMVDEINRF</sequence>
<name>A0A4Y2RGP0_ARAVE</name>
<dbReference type="Proteomes" id="UP000499080">
    <property type="component" value="Unassembled WGS sequence"/>
</dbReference>
<evidence type="ECO:0000313" key="2">
    <source>
        <dbReference type="Proteomes" id="UP000499080"/>
    </source>
</evidence>
<keyword evidence="2" id="KW-1185">Reference proteome</keyword>
<accession>A0A4Y2RGP0</accession>
<organism evidence="1 2">
    <name type="scientific">Araneus ventricosus</name>
    <name type="common">Orbweaver spider</name>
    <name type="synonym">Epeira ventricosa</name>
    <dbReference type="NCBI Taxonomy" id="182803"/>
    <lineage>
        <taxon>Eukaryota</taxon>
        <taxon>Metazoa</taxon>
        <taxon>Ecdysozoa</taxon>
        <taxon>Arthropoda</taxon>
        <taxon>Chelicerata</taxon>
        <taxon>Arachnida</taxon>
        <taxon>Araneae</taxon>
        <taxon>Araneomorphae</taxon>
        <taxon>Entelegynae</taxon>
        <taxon>Araneoidea</taxon>
        <taxon>Araneidae</taxon>
        <taxon>Araneus</taxon>
    </lineage>
</organism>
<comment type="caution">
    <text evidence="1">The sequence shown here is derived from an EMBL/GenBank/DDBJ whole genome shotgun (WGS) entry which is preliminary data.</text>
</comment>
<proteinExistence type="predicted"/>
<protein>
    <submittedName>
        <fullName evidence="1">Uncharacterized protein</fullName>
    </submittedName>
</protein>
<gene>
    <name evidence="1" type="ORF">AVEN_31429_1</name>
</gene>
<reference evidence="1 2" key="1">
    <citation type="journal article" date="2019" name="Sci. Rep.">
        <title>Orb-weaving spider Araneus ventricosus genome elucidates the spidroin gene catalogue.</title>
        <authorList>
            <person name="Kono N."/>
            <person name="Nakamura H."/>
            <person name="Ohtoshi R."/>
            <person name="Moran D.A.P."/>
            <person name="Shinohara A."/>
            <person name="Yoshida Y."/>
            <person name="Fujiwara M."/>
            <person name="Mori M."/>
            <person name="Tomita M."/>
            <person name="Arakawa K."/>
        </authorList>
    </citation>
    <scope>NUCLEOTIDE SEQUENCE [LARGE SCALE GENOMIC DNA]</scope>
</reference>
<evidence type="ECO:0000313" key="1">
    <source>
        <dbReference type="EMBL" id="GBN74409.1"/>
    </source>
</evidence>